<gene>
    <name evidence="2" type="ORF">HNR48_002124</name>
</gene>
<dbReference type="InParanoid" id="A0A7X0MXA2"/>
<feature type="transmembrane region" description="Helical" evidence="1">
    <location>
        <begin position="175"/>
        <end position="192"/>
    </location>
</feature>
<keyword evidence="1" id="KW-0812">Transmembrane</keyword>
<evidence type="ECO:0008006" key="4">
    <source>
        <dbReference type="Google" id="ProtNLM"/>
    </source>
</evidence>
<evidence type="ECO:0000313" key="3">
    <source>
        <dbReference type="Proteomes" id="UP000528457"/>
    </source>
</evidence>
<evidence type="ECO:0000313" key="2">
    <source>
        <dbReference type="EMBL" id="MBB6521839.1"/>
    </source>
</evidence>
<feature type="transmembrane region" description="Helical" evidence="1">
    <location>
        <begin position="44"/>
        <end position="62"/>
    </location>
</feature>
<keyword evidence="1" id="KW-0472">Membrane</keyword>
<dbReference type="Proteomes" id="UP000528457">
    <property type="component" value="Unassembled WGS sequence"/>
</dbReference>
<comment type="caution">
    <text evidence="2">The sequence shown here is derived from an EMBL/GenBank/DDBJ whole genome shotgun (WGS) entry which is preliminary data.</text>
</comment>
<feature type="transmembrane region" description="Helical" evidence="1">
    <location>
        <begin position="151"/>
        <end position="169"/>
    </location>
</feature>
<accession>A0A7X0MXA2</accession>
<feature type="transmembrane region" description="Helical" evidence="1">
    <location>
        <begin position="115"/>
        <end position="139"/>
    </location>
</feature>
<feature type="transmembrane region" description="Helical" evidence="1">
    <location>
        <begin position="83"/>
        <end position="103"/>
    </location>
</feature>
<reference evidence="2 3" key="1">
    <citation type="submission" date="2020-08" db="EMBL/GenBank/DDBJ databases">
        <title>Genomic Encyclopedia of Type Strains, Phase IV (KMG-IV): sequencing the most valuable type-strain genomes for metagenomic binning, comparative biology and taxonomic classification.</title>
        <authorList>
            <person name="Goeker M."/>
        </authorList>
    </citation>
    <scope>NUCLEOTIDE SEQUENCE [LARGE SCALE GENOMIC DNA]</scope>
    <source>
        <strain evidence="2 3">DSM 22368</strain>
    </source>
</reference>
<evidence type="ECO:0000256" key="1">
    <source>
        <dbReference type="SAM" id="Phobius"/>
    </source>
</evidence>
<feature type="transmembrane region" description="Helical" evidence="1">
    <location>
        <begin position="12"/>
        <end position="32"/>
    </location>
</feature>
<name>A0A7X0MXA2_9GAMM</name>
<dbReference type="RefSeq" id="WP_166844872.1">
    <property type="nucleotide sequence ID" value="NZ_JAAONY010000002.1"/>
</dbReference>
<keyword evidence="3" id="KW-1185">Reference proteome</keyword>
<dbReference type="EMBL" id="JACHHT010000002">
    <property type="protein sequence ID" value="MBB6521839.1"/>
    <property type="molecule type" value="Genomic_DNA"/>
</dbReference>
<organism evidence="2 3">
    <name type="scientific">Pseudoteredinibacter isoporae</name>
    <dbReference type="NCBI Taxonomy" id="570281"/>
    <lineage>
        <taxon>Bacteria</taxon>
        <taxon>Pseudomonadati</taxon>
        <taxon>Pseudomonadota</taxon>
        <taxon>Gammaproteobacteria</taxon>
        <taxon>Cellvibrionales</taxon>
        <taxon>Cellvibrionaceae</taxon>
        <taxon>Pseudoteredinibacter</taxon>
    </lineage>
</organism>
<protein>
    <recommendedName>
        <fullName evidence="4">Ferric oxidoreductase domain-containing protein</fullName>
    </recommendedName>
</protein>
<keyword evidence="1" id="KW-1133">Transmembrane helix</keyword>
<sequence length="207" mass="23355">MPVKAHSFSNMSLLLAIAFGFLVSFFIALFNYQAPLNEEAMRSTLVATGRASFLIFFIPLIAKPLYSFANNALSRGLLHIRPLCGMAFFGSTLFHLSFVYRLYQTVENPEPLSVLLGGLTAAAYLSLMTAFTFPIAVSWLGMRKTRLIHQLAFYMFLMVFGYDLIYRNLDDPSPIFWTLYFGALLLRIAAWAKVGKKHPHPEPLEPT</sequence>
<proteinExistence type="predicted"/>
<dbReference type="AlphaFoldDB" id="A0A7X0MXA2"/>